<evidence type="ECO:0000313" key="4">
    <source>
        <dbReference type="Proteomes" id="UP000199149"/>
    </source>
</evidence>
<organism evidence="3 4">
    <name type="scientific">Algoriella xinjiangensis</name>
    <dbReference type="NCBI Taxonomy" id="684065"/>
    <lineage>
        <taxon>Bacteria</taxon>
        <taxon>Pseudomonadati</taxon>
        <taxon>Bacteroidota</taxon>
        <taxon>Flavobacteriia</taxon>
        <taxon>Flavobacteriales</taxon>
        <taxon>Weeksellaceae</taxon>
        <taxon>Algoriella</taxon>
    </lineage>
</organism>
<dbReference type="OrthoDB" id="1489153at2"/>
<dbReference type="Proteomes" id="UP000199149">
    <property type="component" value="Unassembled WGS sequence"/>
</dbReference>
<dbReference type="Pfam" id="PF18962">
    <property type="entry name" value="Por_Secre_tail"/>
    <property type="match status" value="1"/>
</dbReference>
<reference evidence="4" key="1">
    <citation type="submission" date="2016-10" db="EMBL/GenBank/DDBJ databases">
        <authorList>
            <person name="Varghese N."/>
            <person name="Submissions S."/>
        </authorList>
    </citation>
    <scope>NUCLEOTIDE SEQUENCE [LARGE SCALE GENOMIC DNA]</scope>
    <source>
        <strain evidence="4">XJ109</strain>
    </source>
</reference>
<dbReference type="AlphaFoldDB" id="A0A1I4T4A8"/>
<evidence type="ECO:0000313" key="3">
    <source>
        <dbReference type="EMBL" id="SFM71465.1"/>
    </source>
</evidence>
<protein>
    <submittedName>
        <fullName evidence="3">Por secretion system C-terminal sorting domain-containing protein</fullName>
    </submittedName>
</protein>
<accession>A0A1I4T4A8</accession>
<gene>
    <name evidence="3" type="ORF">SAMN05421738_10239</name>
</gene>
<dbReference type="SUPFAM" id="SSF50998">
    <property type="entry name" value="Quinoprotein alcohol dehydrogenase-like"/>
    <property type="match status" value="1"/>
</dbReference>
<dbReference type="STRING" id="684065.SAMN05421738_10239"/>
<keyword evidence="1" id="KW-0732">Signal</keyword>
<evidence type="ECO:0000259" key="2">
    <source>
        <dbReference type="Pfam" id="PF18962"/>
    </source>
</evidence>
<proteinExistence type="predicted"/>
<keyword evidence="4" id="KW-1185">Reference proteome</keyword>
<dbReference type="NCBIfam" id="TIGR04183">
    <property type="entry name" value="Por_Secre_tail"/>
    <property type="match status" value="1"/>
</dbReference>
<name>A0A1I4T4A8_9FLAO</name>
<evidence type="ECO:0000256" key="1">
    <source>
        <dbReference type="ARBA" id="ARBA00022729"/>
    </source>
</evidence>
<sequence length="487" mass="56520">MKLKIYFLFLLLYPFISFGQFDLIKGDLYSDISSFIVHKDKLYFSARSSDEEYSQIWVFDSTEPISSINPKILVNLNRTNSSPNGFINYNDKLFFNANDKLYSYDSNSPTSNDNPKVLGNSGNGFIVYNDKLYYEEASEYPNSWMWVYDDNQEVSSSNPKKLINDPKINTTSLDFRFKNIVYNDKLYYCGSNLNDRNYELYVYDSKYPITNTNPKKINEINPKEKPSTPTDFVIFKDRLFFTADDGTGEELFEYNEMNDPKKVYDINPSAYGGRPQYKTVYNDDLYFSGTDQTHGIELWKYSGTSIPTLAIDINPNKESSLPTNLKVYSNKLFFIADDGVHGYELSMYDYNTPFSNTNPKVYDLYIGKESGLNPNNDFIEYNGDIYFSGKSEPFVYSLNRIKSKFLNVKDIKVSNLTEVYPNPTNKNININSNYKIDKIEIYNFTGQLINQYFPEKNNYSIDFQQKGTYLISIVTNNELVTKKIIVK</sequence>
<dbReference type="EMBL" id="FOUZ01000002">
    <property type="protein sequence ID" value="SFM71465.1"/>
    <property type="molecule type" value="Genomic_DNA"/>
</dbReference>
<dbReference type="RefSeq" id="WP_092905962.1">
    <property type="nucleotide sequence ID" value="NZ_FOUZ01000002.1"/>
</dbReference>
<feature type="domain" description="Secretion system C-terminal sorting" evidence="2">
    <location>
        <begin position="419"/>
        <end position="486"/>
    </location>
</feature>
<dbReference type="InterPro" id="IPR026444">
    <property type="entry name" value="Secre_tail"/>
</dbReference>
<dbReference type="InterPro" id="IPR011047">
    <property type="entry name" value="Quinoprotein_ADH-like_sf"/>
</dbReference>